<proteinExistence type="inferred from homology"/>
<comment type="similarity">
    <text evidence="1">Belongs to the Fur family.</text>
</comment>
<keyword evidence="6" id="KW-0804">Transcription</keyword>
<reference evidence="7 8" key="1">
    <citation type="submission" date="2022-03" db="EMBL/GenBank/DDBJ databases">
        <title>Novel taxa within the pig intestine.</title>
        <authorList>
            <person name="Wylensek D."/>
            <person name="Bishof K."/>
            <person name="Afrizal A."/>
            <person name="Clavel T."/>
        </authorList>
    </citation>
    <scope>NUCLEOTIDE SEQUENCE [LARGE SCALE GENOMIC DNA]</scope>
    <source>
        <strain evidence="7 8">CLA-KB-P66</strain>
    </source>
</reference>
<evidence type="ECO:0000313" key="7">
    <source>
        <dbReference type="EMBL" id="MDX8415236.1"/>
    </source>
</evidence>
<accession>A0ABU4WF98</accession>
<name>A0ABU4WF98_9BACT</name>
<dbReference type="Gene3D" id="1.10.10.10">
    <property type="entry name" value="Winged helix-like DNA-binding domain superfamily/Winged helix DNA-binding domain"/>
    <property type="match status" value="1"/>
</dbReference>
<protein>
    <submittedName>
        <fullName evidence="7">Transcriptional repressor</fullName>
    </submittedName>
</protein>
<evidence type="ECO:0000256" key="6">
    <source>
        <dbReference type="ARBA" id="ARBA00023163"/>
    </source>
</evidence>
<dbReference type="PANTHER" id="PTHR33202:SF7">
    <property type="entry name" value="FERRIC UPTAKE REGULATION PROTEIN"/>
    <property type="match status" value="1"/>
</dbReference>
<keyword evidence="8" id="KW-1185">Reference proteome</keyword>
<keyword evidence="5" id="KW-0238">DNA-binding</keyword>
<gene>
    <name evidence="7" type="ORF">MOX91_03460</name>
</gene>
<dbReference type="InterPro" id="IPR043135">
    <property type="entry name" value="Fur_C"/>
</dbReference>
<keyword evidence="4" id="KW-0805">Transcription regulation</keyword>
<evidence type="ECO:0000313" key="8">
    <source>
        <dbReference type="Proteomes" id="UP001275932"/>
    </source>
</evidence>
<keyword evidence="3" id="KW-0862">Zinc</keyword>
<keyword evidence="2" id="KW-0678">Repressor</keyword>
<evidence type="ECO:0000256" key="1">
    <source>
        <dbReference type="ARBA" id="ARBA00007957"/>
    </source>
</evidence>
<dbReference type="CDD" id="cd07153">
    <property type="entry name" value="Fur_like"/>
    <property type="match status" value="1"/>
</dbReference>
<dbReference type="Proteomes" id="UP001275932">
    <property type="component" value="Unassembled WGS sequence"/>
</dbReference>
<evidence type="ECO:0000256" key="3">
    <source>
        <dbReference type="ARBA" id="ARBA00022833"/>
    </source>
</evidence>
<dbReference type="EMBL" id="JALBUT010000003">
    <property type="protein sequence ID" value="MDX8415236.1"/>
    <property type="molecule type" value="Genomic_DNA"/>
</dbReference>
<dbReference type="RefSeq" id="WP_370396684.1">
    <property type="nucleotide sequence ID" value="NZ_JALBUT010000003.1"/>
</dbReference>
<dbReference type="SUPFAM" id="SSF46785">
    <property type="entry name" value="Winged helix' DNA-binding domain"/>
    <property type="match status" value="1"/>
</dbReference>
<evidence type="ECO:0000256" key="4">
    <source>
        <dbReference type="ARBA" id="ARBA00023015"/>
    </source>
</evidence>
<sequence>MKYSRQKDEILKLMRSGKLNHPSAAEVFVAMKEILPDIGIATVYRNLNALSDMGFLKRLSFAGEADRYDFNLEDHHHAICLECGKIFDFDMKLDGSIEKELGEKSGFSVTSVKYIVFGYCKKCACGK</sequence>
<dbReference type="Pfam" id="PF01475">
    <property type="entry name" value="FUR"/>
    <property type="match status" value="1"/>
</dbReference>
<dbReference type="InterPro" id="IPR036388">
    <property type="entry name" value="WH-like_DNA-bd_sf"/>
</dbReference>
<dbReference type="InterPro" id="IPR036390">
    <property type="entry name" value="WH_DNA-bd_sf"/>
</dbReference>
<comment type="caution">
    <text evidence="7">The sequence shown here is derived from an EMBL/GenBank/DDBJ whole genome shotgun (WGS) entry which is preliminary data.</text>
</comment>
<organism evidence="7 8">
    <name type="scientific">Intestinicryptomonas porci</name>
    <dbReference type="NCBI Taxonomy" id="2926320"/>
    <lineage>
        <taxon>Bacteria</taxon>
        <taxon>Pseudomonadati</taxon>
        <taxon>Verrucomicrobiota</taxon>
        <taxon>Opitutia</taxon>
        <taxon>Opitutales</taxon>
        <taxon>Intestinicryptomonaceae</taxon>
        <taxon>Intestinicryptomonas</taxon>
    </lineage>
</organism>
<dbReference type="InterPro" id="IPR002481">
    <property type="entry name" value="FUR"/>
</dbReference>
<evidence type="ECO:0000256" key="2">
    <source>
        <dbReference type="ARBA" id="ARBA00022491"/>
    </source>
</evidence>
<dbReference type="Gene3D" id="3.30.1490.190">
    <property type="match status" value="1"/>
</dbReference>
<dbReference type="PANTHER" id="PTHR33202">
    <property type="entry name" value="ZINC UPTAKE REGULATION PROTEIN"/>
    <property type="match status" value="1"/>
</dbReference>
<evidence type="ECO:0000256" key="5">
    <source>
        <dbReference type="ARBA" id="ARBA00023125"/>
    </source>
</evidence>